<dbReference type="OrthoDB" id="1689567at2759"/>
<proteinExistence type="inferred from homology"/>
<evidence type="ECO:0000313" key="13">
    <source>
        <dbReference type="Proteomes" id="UP000789706"/>
    </source>
</evidence>
<evidence type="ECO:0000256" key="1">
    <source>
        <dbReference type="ARBA" id="ARBA00004141"/>
    </source>
</evidence>
<keyword evidence="5 8" id="KW-1133">Transmembrane helix</keyword>
<evidence type="ECO:0000256" key="7">
    <source>
        <dbReference type="SAM" id="MobiDB-lite"/>
    </source>
</evidence>
<dbReference type="InterPro" id="IPR032880">
    <property type="entry name" value="CSC1/OSCA1-like_N"/>
</dbReference>
<dbReference type="Pfam" id="PF02714">
    <property type="entry name" value="RSN1_7TM"/>
    <property type="match status" value="1"/>
</dbReference>
<dbReference type="Pfam" id="PF14703">
    <property type="entry name" value="PHM7_cyt"/>
    <property type="match status" value="1"/>
</dbReference>
<feature type="domain" description="CSC1/OSCA1-like N-terminal transmembrane" evidence="10">
    <location>
        <begin position="21"/>
        <end position="180"/>
    </location>
</feature>
<keyword evidence="3" id="KW-0813">Transport</keyword>
<evidence type="ECO:0000313" key="12">
    <source>
        <dbReference type="EMBL" id="CAG8434402.1"/>
    </source>
</evidence>
<feature type="compositionally biased region" description="Polar residues" evidence="7">
    <location>
        <begin position="798"/>
        <end position="809"/>
    </location>
</feature>
<evidence type="ECO:0000259" key="11">
    <source>
        <dbReference type="Pfam" id="PF14703"/>
    </source>
</evidence>
<sequence length="809" mass="92134">MDFNRQVPGDTVDNASKTLLLTTQLVTASATGISSFLLFCFLRTRWKVIFAPRSRLAGISPKPLDPSFFGWIVPLFKLPESEILDKVGLDAVVLLGFFRMAYKLFAFCGLFALVVLFPIKIHNYFPGIGDPDNGEPGNDTFGNIYDNTPENETPESFGLLLSYLLFTWVFTLATFYFTFYNYQEFAKFRHLYYRKFKNSITARSVMVTVIPKELQNGKKLSEYYESLGLGPVESAVVYRLVRKLRHAIERRTHYLKKLESACADYLNNPCVDPNYDPDKSLKEFEQEEDANDEVWSFLPEVSRERPTIRTGFLHIFGKKVDKINYFASRFKFFDKLTEKGRRGAYTPTSVGPFKCTTVLAPGPRDVYWHNLSIRQREMLTRSIIVNISIVLIVFFWSIPILYVSTLLDMDTLEKVFPWLKRLAEQNEILQAFIQGTLPTLAVTIFFEIVPKIMKCGLQGFHARSTIEFSAFSKHFLFLLVNYLLVFTIGGTIINTLGDIIIDPTGLPYKLATTLPRVAHFFVNLVVFQGIGLLPVHLLQMGDIIVAWANRVFFAKTPREYAEANSPPFLDYGEEIIVGLYIYQTLMIGYLSMRKCYVMAGSLVPILVCTAIYYYYVNAAYDRIAAFVPLQSLREEENILPTNSKEDVTDVLEDDLYHAAPDLYTDYSQPPMTLYKGVLNTGMQNYGPPALVGILPWLWLPVKGTIPDEPENPGFFRRLLGMNKKANTQIVDRTIVEETEPLLGDRSVESTIIDNNIRNRSVSESSQLSHQRINAEHLKNQNDPQNLHGIYYTHPEDSQLGSDVASGSNN</sequence>
<dbReference type="GO" id="GO:0005227">
    <property type="term" value="F:calcium-activated cation channel activity"/>
    <property type="evidence" value="ECO:0007669"/>
    <property type="project" value="InterPro"/>
</dbReference>
<accession>A0A9N8UWP6</accession>
<evidence type="ECO:0000256" key="2">
    <source>
        <dbReference type="ARBA" id="ARBA00007779"/>
    </source>
</evidence>
<feature type="transmembrane region" description="Helical" evidence="8">
    <location>
        <begin position="104"/>
        <end position="121"/>
    </location>
</feature>
<feature type="transmembrane region" description="Helical" evidence="8">
    <location>
        <begin position="383"/>
        <end position="407"/>
    </location>
</feature>
<comment type="subcellular location">
    <subcellularLocation>
        <location evidence="1">Membrane</location>
        <topology evidence="1">Multi-pass membrane protein</topology>
    </subcellularLocation>
</comment>
<dbReference type="PANTHER" id="PTHR13018">
    <property type="entry name" value="PROBABLE MEMBRANE PROTEIN DUF221-RELATED"/>
    <property type="match status" value="1"/>
</dbReference>
<dbReference type="Proteomes" id="UP000789706">
    <property type="component" value="Unassembled WGS sequence"/>
</dbReference>
<evidence type="ECO:0000256" key="4">
    <source>
        <dbReference type="ARBA" id="ARBA00022692"/>
    </source>
</evidence>
<dbReference type="Pfam" id="PF13967">
    <property type="entry name" value="RSN1_TM"/>
    <property type="match status" value="1"/>
</dbReference>
<evidence type="ECO:0000256" key="5">
    <source>
        <dbReference type="ARBA" id="ARBA00022989"/>
    </source>
</evidence>
<gene>
    <name evidence="12" type="ORF">DEBURN_LOCUS703</name>
</gene>
<protein>
    <submittedName>
        <fullName evidence="12">1370_t:CDS:1</fullName>
    </submittedName>
</protein>
<feature type="transmembrane region" description="Helical" evidence="8">
    <location>
        <begin position="595"/>
        <end position="615"/>
    </location>
</feature>
<feature type="transmembrane region" description="Helical" evidence="8">
    <location>
        <begin position="157"/>
        <end position="179"/>
    </location>
</feature>
<reference evidence="12" key="1">
    <citation type="submission" date="2021-06" db="EMBL/GenBank/DDBJ databases">
        <authorList>
            <person name="Kallberg Y."/>
            <person name="Tangrot J."/>
            <person name="Rosling A."/>
        </authorList>
    </citation>
    <scope>NUCLEOTIDE SEQUENCE</scope>
    <source>
        <strain evidence="12">AZ414A</strain>
    </source>
</reference>
<keyword evidence="13" id="KW-1185">Reference proteome</keyword>
<comment type="caution">
    <text evidence="12">The sequence shown here is derived from an EMBL/GenBank/DDBJ whole genome shotgun (WGS) entry which is preliminary data.</text>
</comment>
<keyword evidence="4 8" id="KW-0812">Transmembrane</keyword>
<dbReference type="InterPro" id="IPR003864">
    <property type="entry name" value="CSC1/OSCA1-like_7TM"/>
</dbReference>
<organism evidence="12 13">
    <name type="scientific">Diversispora eburnea</name>
    <dbReference type="NCBI Taxonomy" id="1213867"/>
    <lineage>
        <taxon>Eukaryota</taxon>
        <taxon>Fungi</taxon>
        <taxon>Fungi incertae sedis</taxon>
        <taxon>Mucoromycota</taxon>
        <taxon>Glomeromycotina</taxon>
        <taxon>Glomeromycetes</taxon>
        <taxon>Diversisporales</taxon>
        <taxon>Diversisporaceae</taxon>
        <taxon>Diversispora</taxon>
    </lineage>
</organism>
<feature type="transmembrane region" description="Helical" evidence="8">
    <location>
        <begin position="475"/>
        <end position="497"/>
    </location>
</feature>
<feature type="transmembrane region" description="Helical" evidence="8">
    <location>
        <begin position="427"/>
        <end position="449"/>
    </location>
</feature>
<evidence type="ECO:0000256" key="6">
    <source>
        <dbReference type="ARBA" id="ARBA00023136"/>
    </source>
</evidence>
<evidence type="ECO:0000256" key="8">
    <source>
        <dbReference type="SAM" id="Phobius"/>
    </source>
</evidence>
<dbReference type="InterPro" id="IPR045122">
    <property type="entry name" value="Csc1-like"/>
</dbReference>
<comment type="similarity">
    <text evidence="2">Belongs to the CSC1 (TC 1.A.17) family.</text>
</comment>
<feature type="domain" description="CSC1/OSCA1-like cytosolic" evidence="11">
    <location>
        <begin position="202"/>
        <end position="342"/>
    </location>
</feature>
<dbReference type="EMBL" id="CAJVPK010000025">
    <property type="protein sequence ID" value="CAG8434402.1"/>
    <property type="molecule type" value="Genomic_DNA"/>
</dbReference>
<feature type="transmembrane region" description="Helical" evidence="8">
    <location>
        <begin position="20"/>
        <end position="42"/>
    </location>
</feature>
<dbReference type="PANTHER" id="PTHR13018:SF5">
    <property type="entry name" value="RE44586P"/>
    <property type="match status" value="1"/>
</dbReference>
<keyword evidence="6 8" id="KW-0472">Membrane</keyword>
<evidence type="ECO:0000256" key="3">
    <source>
        <dbReference type="ARBA" id="ARBA00022448"/>
    </source>
</evidence>
<evidence type="ECO:0000259" key="9">
    <source>
        <dbReference type="Pfam" id="PF02714"/>
    </source>
</evidence>
<feature type="transmembrane region" description="Helical" evidence="8">
    <location>
        <begin position="517"/>
        <end position="538"/>
    </location>
</feature>
<dbReference type="AlphaFoldDB" id="A0A9N8UWP6"/>
<evidence type="ECO:0000259" key="10">
    <source>
        <dbReference type="Pfam" id="PF13967"/>
    </source>
</evidence>
<dbReference type="InterPro" id="IPR027815">
    <property type="entry name" value="CSC1/OSCA1-like_cyt"/>
</dbReference>
<dbReference type="GO" id="GO:0005886">
    <property type="term" value="C:plasma membrane"/>
    <property type="evidence" value="ECO:0007669"/>
    <property type="project" value="TreeGrafter"/>
</dbReference>
<name>A0A9N8UWP6_9GLOM</name>
<feature type="domain" description="CSC1/OSCA1-like 7TM region" evidence="9">
    <location>
        <begin position="381"/>
        <end position="615"/>
    </location>
</feature>
<feature type="region of interest" description="Disordered" evidence="7">
    <location>
        <begin position="778"/>
        <end position="809"/>
    </location>
</feature>